<dbReference type="NCBIfam" id="TIGR04056">
    <property type="entry name" value="OMP_RagA_SusC"/>
    <property type="match status" value="1"/>
</dbReference>
<evidence type="ECO:0000256" key="4">
    <source>
        <dbReference type="ARBA" id="ARBA00022692"/>
    </source>
</evidence>
<dbReference type="InterPro" id="IPR011662">
    <property type="entry name" value="Secretin/TonB_short_N"/>
</dbReference>
<evidence type="ECO:0000313" key="12">
    <source>
        <dbReference type="Proteomes" id="UP000095576"/>
    </source>
</evidence>
<keyword evidence="8" id="KW-0732">Signal</keyword>
<keyword evidence="5 7" id="KW-0472">Membrane</keyword>
<reference evidence="11 12" key="1">
    <citation type="submission" date="2015-09" db="EMBL/GenBank/DDBJ databases">
        <authorList>
            <consortium name="Pathogen Informatics"/>
        </authorList>
    </citation>
    <scope>NUCLEOTIDE SEQUENCE [LARGE SCALE GENOMIC DNA]</scope>
    <source>
        <strain evidence="11 12">2789STDY5834899</strain>
    </source>
</reference>
<keyword evidence="2 7" id="KW-0813">Transport</keyword>
<comment type="similarity">
    <text evidence="7">Belongs to the TonB-dependent receptor family.</text>
</comment>
<dbReference type="SUPFAM" id="SSF49464">
    <property type="entry name" value="Carboxypeptidase regulatory domain-like"/>
    <property type="match status" value="1"/>
</dbReference>
<sequence>MNNRKSLLRLLLLVSFCLATVTLHAQVINKTFKNETLKTVLKEVEQQTGLSVIYKTDEVNENKRITATFKNASLDEVLNKVLDKDLTYKLQNKMIVILKKTQKPHDGSTKKNIKGTVVDDKGEPIIGASVVVKGTSTGIITDLDGNYTINEVSEDAWISVSYIGYQSVELRAADSKNLLRIVLKEDTKVLDEVVVVGYGVQKKSDITGSVSSVKSAELLSAPNASTAQALQGRVAGVVVQNSSGAPSGSATIRIRGANSLTYGNDPLIIIDGVQDGNIGSLNPNQIESIEVLKDAAALSVYGSKGANGVILVTTKNGKTGKPQVSYNGFVSFDEVRKTLPALNAKEYALLMNEAQEENGLNPVFGPDEIPLEGNSTDWQDKIFRNAVSQSHNISISGAKESISYFIAGGYTNKDGIVQNTNFKQYTFRANFKVQATSRLNLSLNTFASYDETHNGDYEQAINAALQWSPTKRIYDPDSEGGYTQPGGGIGPVSLYNPVGYALEIVDDKSVASFNASLMGEYKFWDFLKLSSLFSYKTHSDTNGYFDNQRVNNGDIRDINGSKAQSRYIALQSTSILTFDKAFGDHTVQATGVYEVLKDNYQSTSASSRGIPVGMGYNGVQFGSILQAPWVEYSTTVMQSFMGRVNYSYKNKYMFSGSVRYDGASQLAEGNKYDNFTAFSLGWNLMEEKFMKRLKDMVPEFKIRGSYGTVGNAAVPAYSSHLKFYPGMDDSGNPTLAISDLGNENLKWERTRELNIGIDSRWWGGRLSFSAEYYNKKTTDLLMWQKVPSVLGVSSILTNVGSVSNKGFDIMLGGIPVSTKHFKWDINYTLNINKNKILELDGLSNTLITTGADYPGLVGSYVQMVGQPMGTFLGYTFAGVWQKSEVSTAALYGAKPGDAKYVDINRDGKIDKDDIGIIGNAQPKLSFGFNNTFTIFDFDLNIFWQGVSGNDIYNQNRIRRETYSSDAFPTSTVMKDHWTPENPTNIPAFSGAEYVNSSRWVEKGDYLRLKNITLGYRIPHKILSKIGCSSARIYVSANNLWTITNYSGFDPEASMGADSDAAGVDRGVYPSSKSFLVGLDISF</sequence>
<dbReference type="EMBL" id="CZAP01000005">
    <property type="protein sequence ID" value="CUP42546.1"/>
    <property type="molecule type" value="Genomic_DNA"/>
</dbReference>
<evidence type="ECO:0000313" key="11">
    <source>
        <dbReference type="EMBL" id="CUP42546.1"/>
    </source>
</evidence>
<evidence type="ECO:0000256" key="3">
    <source>
        <dbReference type="ARBA" id="ARBA00022452"/>
    </source>
</evidence>
<dbReference type="InterPro" id="IPR023996">
    <property type="entry name" value="TonB-dep_OMP_SusC/RagA"/>
</dbReference>
<dbReference type="PROSITE" id="PS52016">
    <property type="entry name" value="TONB_DEPENDENT_REC_3"/>
    <property type="match status" value="1"/>
</dbReference>
<evidence type="ECO:0000256" key="1">
    <source>
        <dbReference type="ARBA" id="ARBA00004571"/>
    </source>
</evidence>
<evidence type="ECO:0000256" key="8">
    <source>
        <dbReference type="SAM" id="SignalP"/>
    </source>
</evidence>
<dbReference type="Gene3D" id="2.40.170.20">
    <property type="entry name" value="TonB-dependent receptor, beta-barrel domain"/>
    <property type="match status" value="1"/>
</dbReference>
<comment type="subcellular location">
    <subcellularLocation>
        <location evidence="1 7">Cell outer membrane</location>
        <topology evidence="1 7">Multi-pass membrane protein</topology>
    </subcellularLocation>
</comment>
<evidence type="ECO:0000259" key="9">
    <source>
        <dbReference type="Pfam" id="PF07660"/>
    </source>
</evidence>
<dbReference type="InterPro" id="IPR012910">
    <property type="entry name" value="Plug_dom"/>
</dbReference>
<dbReference type="InterPro" id="IPR037066">
    <property type="entry name" value="Plug_dom_sf"/>
</dbReference>
<dbReference type="InterPro" id="IPR039426">
    <property type="entry name" value="TonB-dep_rcpt-like"/>
</dbReference>
<dbReference type="NCBIfam" id="TIGR04057">
    <property type="entry name" value="SusC_RagA_signa"/>
    <property type="match status" value="1"/>
</dbReference>
<keyword evidence="4 7" id="KW-0812">Transmembrane</keyword>
<evidence type="ECO:0000256" key="5">
    <source>
        <dbReference type="ARBA" id="ARBA00023136"/>
    </source>
</evidence>
<proteinExistence type="inferred from homology"/>
<feature type="chain" id="PRO_5008028570" evidence="8">
    <location>
        <begin position="26"/>
        <end position="1082"/>
    </location>
</feature>
<dbReference type="RefSeq" id="WP_055299622.1">
    <property type="nucleotide sequence ID" value="NZ_CZAP01000005.1"/>
</dbReference>
<evidence type="ECO:0000259" key="10">
    <source>
        <dbReference type="Pfam" id="PF07715"/>
    </source>
</evidence>
<organism evidence="11 12">
    <name type="scientific">Bacteroides thetaiotaomicron</name>
    <dbReference type="NCBI Taxonomy" id="818"/>
    <lineage>
        <taxon>Bacteria</taxon>
        <taxon>Pseudomonadati</taxon>
        <taxon>Bacteroidota</taxon>
        <taxon>Bacteroidia</taxon>
        <taxon>Bacteroidales</taxon>
        <taxon>Bacteroidaceae</taxon>
        <taxon>Bacteroides</taxon>
    </lineage>
</organism>
<dbReference type="Proteomes" id="UP000095576">
    <property type="component" value="Unassembled WGS sequence"/>
</dbReference>
<dbReference type="Gene3D" id="2.60.40.1120">
    <property type="entry name" value="Carboxypeptidase-like, regulatory domain"/>
    <property type="match status" value="1"/>
</dbReference>
<feature type="domain" description="Secretin/TonB short N-terminal" evidence="9">
    <location>
        <begin position="50"/>
        <end position="100"/>
    </location>
</feature>
<dbReference type="AlphaFoldDB" id="A0A174N4C8"/>
<dbReference type="FunFam" id="2.170.130.10:FF:000008">
    <property type="entry name" value="SusC/RagA family TonB-linked outer membrane protein"/>
    <property type="match status" value="1"/>
</dbReference>
<evidence type="ECO:0000256" key="6">
    <source>
        <dbReference type="ARBA" id="ARBA00023237"/>
    </source>
</evidence>
<dbReference type="SUPFAM" id="SSF56935">
    <property type="entry name" value="Porins"/>
    <property type="match status" value="1"/>
</dbReference>
<feature type="domain" description="TonB-dependent receptor plug" evidence="10">
    <location>
        <begin position="203"/>
        <end position="309"/>
    </location>
</feature>
<dbReference type="Gene3D" id="3.55.50.30">
    <property type="match status" value="1"/>
</dbReference>
<dbReference type="FunFam" id="2.60.40.1120:FF:000003">
    <property type="entry name" value="Outer membrane protein Omp121"/>
    <property type="match status" value="1"/>
</dbReference>
<dbReference type="InterPro" id="IPR036942">
    <property type="entry name" value="Beta-barrel_TonB_sf"/>
</dbReference>
<name>A0A174N4C8_BACT4</name>
<keyword evidence="3 7" id="KW-1134">Transmembrane beta strand</keyword>
<dbReference type="Gene3D" id="2.170.130.10">
    <property type="entry name" value="TonB-dependent receptor, plug domain"/>
    <property type="match status" value="1"/>
</dbReference>
<gene>
    <name evidence="11" type="ORF">ERS852511_02080</name>
</gene>
<protein>
    <submittedName>
        <fullName evidence="11">Outer membrane receptor proteins, mostly Fe transport</fullName>
    </submittedName>
</protein>
<keyword evidence="11" id="KW-0675">Receptor</keyword>
<keyword evidence="6 7" id="KW-0998">Cell outer membrane</keyword>
<dbReference type="GO" id="GO:0009279">
    <property type="term" value="C:cell outer membrane"/>
    <property type="evidence" value="ECO:0007669"/>
    <property type="project" value="UniProtKB-SubCell"/>
</dbReference>
<evidence type="ECO:0000256" key="2">
    <source>
        <dbReference type="ARBA" id="ARBA00022448"/>
    </source>
</evidence>
<feature type="signal peptide" evidence="8">
    <location>
        <begin position="1"/>
        <end position="25"/>
    </location>
</feature>
<dbReference type="InterPro" id="IPR008969">
    <property type="entry name" value="CarboxyPept-like_regulatory"/>
</dbReference>
<dbReference type="InterPro" id="IPR023997">
    <property type="entry name" value="TonB-dep_OMP_SusC/RagA_CS"/>
</dbReference>
<evidence type="ECO:0000256" key="7">
    <source>
        <dbReference type="PROSITE-ProRule" id="PRU01360"/>
    </source>
</evidence>
<accession>A0A174N4C8</accession>
<dbReference type="Pfam" id="PF07715">
    <property type="entry name" value="Plug"/>
    <property type="match status" value="1"/>
</dbReference>
<dbReference type="PROSITE" id="PS00018">
    <property type="entry name" value="EF_HAND_1"/>
    <property type="match status" value="1"/>
</dbReference>
<dbReference type="Pfam" id="PF13715">
    <property type="entry name" value="CarbopepD_reg_2"/>
    <property type="match status" value="1"/>
</dbReference>
<dbReference type="Pfam" id="PF07660">
    <property type="entry name" value="STN"/>
    <property type="match status" value="1"/>
</dbReference>
<dbReference type="InterPro" id="IPR018247">
    <property type="entry name" value="EF_Hand_1_Ca_BS"/>
</dbReference>